<accession>W0SIX5</accession>
<dbReference type="NCBIfam" id="TIGR00305">
    <property type="entry name" value="putative toxin-antitoxin system toxin component, PIN family"/>
    <property type="match status" value="1"/>
</dbReference>
<evidence type="ECO:0000313" key="2">
    <source>
        <dbReference type="EMBL" id="BAO30591.1"/>
    </source>
</evidence>
<organism evidence="2 3">
    <name type="scientific">Sulfuritalea hydrogenivorans sk43H</name>
    <dbReference type="NCBI Taxonomy" id="1223802"/>
    <lineage>
        <taxon>Bacteria</taxon>
        <taxon>Pseudomonadati</taxon>
        <taxon>Pseudomonadota</taxon>
        <taxon>Betaproteobacteria</taxon>
        <taxon>Nitrosomonadales</taxon>
        <taxon>Sterolibacteriaceae</taxon>
        <taxon>Sulfuritalea</taxon>
    </lineage>
</organism>
<dbReference type="InterPro" id="IPR029060">
    <property type="entry name" value="PIN-like_dom_sf"/>
</dbReference>
<proteinExistence type="predicted"/>
<dbReference type="OrthoDB" id="9798108at2"/>
<name>W0SIX5_9PROT</name>
<dbReference type="InterPro" id="IPR002850">
    <property type="entry name" value="PIN_toxin-like"/>
</dbReference>
<feature type="domain" description="PIN" evidence="1">
    <location>
        <begin position="2"/>
        <end position="108"/>
    </location>
</feature>
<dbReference type="Pfam" id="PF13470">
    <property type="entry name" value="PIN_3"/>
    <property type="match status" value="1"/>
</dbReference>
<reference evidence="2 3" key="1">
    <citation type="journal article" date="2014" name="Syst. Appl. Microbiol.">
        <title>Complete genomes of freshwater sulfur oxidizers Sulfuricella denitrificans skB26 and Sulfuritalea hydrogenivorans sk43H: genetic insights into the sulfur oxidation pathway of betaproteobacteria.</title>
        <authorList>
            <person name="Watanabe T."/>
            <person name="Kojima H."/>
            <person name="Fukui M."/>
        </authorList>
    </citation>
    <scope>NUCLEOTIDE SEQUENCE [LARGE SCALE GENOMIC DNA]</scope>
    <source>
        <strain evidence="2">DSM22779</strain>
    </source>
</reference>
<sequence>MRVFLDTNVLASAIATRGLCAELFEAVLAEHELIISQNLLTELDRILALKFGIPESVRTDFASLIAEMAIQMAAPGNVPEGIPDADDAPLIAAALSGGAACFITGDKALLALEQIAGMAMLSPRQFWERTRVPR</sequence>
<dbReference type="AlphaFoldDB" id="W0SIX5"/>
<dbReference type="EMBL" id="AP012547">
    <property type="protein sequence ID" value="BAO30591.1"/>
    <property type="molecule type" value="Genomic_DNA"/>
</dbReference>
<evidence type="ECO:0000259" key="1">
    <source>
        <dbReference type="Pfam" id="PF13470"/>
    </source>
</evidence>
<evidence type="ECO:0000313" key="3">
    <source>
        <dbReference type="Proteomes" id="UP000031637"/>
    </source>
</evidence>
<dbReference type="STRING" id="1223802.SUTH_02812"/>
<dbReference type="Proteomes" id="UP000031637">
    <property type="component" value="Chromosome"/>
</dbReference>
<dbReference type="InterPro" id="IPR002716">
    <property type="entry name" value="PIN_dom"/>
</dbReference>
<dbReference type="PANTHER" id="PTHR34610">
    <property type="entry name" value="SSL7007 PROTEIN"/>
    <property type="match status" value="1"/>
</dbReference>
<gene>
    <name evidence="2" type="ORF">SUTH_02812</name>
</gene>
<dbReference type="HOGENOM" id="CLU_116617_3_0_4"/>
<dbReference type="RefSeq" id="WP_041100097.1">
    <property type="nucleotide sequence ID" value="NZ_AP012547.1"/>
</dbReference>
<dbReference type="PANTHER" id="PTHR34610:SF3">
    <property type="entry name" value="SSL7007 PROTEIN"/>
    <property type="match status" value="1"/>
</dbReference>
<dbReference type="KEGG" id="shd:SUTH_02812"/>
<dbReference type="SUPFAM" id="SSF88723">
    <property type="entry name" value="PIN domain-like"/>
    <property type="match status" value="1"/>
</dbReference>
<keyword evidence="3" id="KW-1185">Reference proteome</keyword>
<protein>
    <recommendedName>
        <fullName evidence="1">PIN domain-containing protein</fullName>
    </recommendedName>
</protein>